<dbReference type="GO" id="GO:0051639">
    <property type="term" value="P:actin filament network formation"/>
    <property type="evidence" value="ECO:0007669"/>
    <property type="project" value="TreeGrafter"/>
</dbReference>
<proteinExistence type="inferred from homology"/>
<evidence type="ECO:0000256" key="4">
    <source>
        <dbReference type="ARBA" id="ARBA00010956"/>
    </source>
</evidence>
<keyword evidence="6" id="KW-1003">Cell membrane</keyword>
<feature type="compositionally biased region" description="Basic and acidic residues" evidence="14">
    <location>
        <begin position="21"/>
        <end position="30"/>
    </location>
</feature>
<dbReference type="GO" id="GO:0015031">
    <property type="term" value="P:protein transport"/>
    <property type="evidence" value="ECO:0007669"/>
    <property type="project" value="UniProtKB-KW"/>
</dbReference>
<evidence type="ECO:0000256" key="5">
    <source>
        <dbReference type="ARBA" id="ARBA00022448"/>
    </source>
</evidence>
<keyword evidence="11" id="KW-0009">Actin-binding</keyword>
<keyword evidence="17" id="KW-1185">Reference proteome</keyword>
<dbReference type="GO" id="GO:0045010">
    <property type="term" value="P:actin nucleation"/>
    <property type="evidence" value="ECO:0007669"/>
    <property type="project" value="InterPro"/>
</dbReference>
<dbReference type="GO" id="GO:0003779">
    <property type="term" value="F:actin binding"/>
    <property type="evidence" value="ECO:0007669"/>
    <property type="project" value="UniProtKB-KW"/>
</dbReference>
<feature type="domain" description="KIND" evidence="15">
    <location>
        <begin position="34"/>
        <end position="107"/>
    </location>
</feature>
<reference evidence="16" key="2">
    <citation type="submission" date="2025-08" db="UniProtKB">
        <authorList>
            <consortium name="Ensembl"/>
        </authorList>
    </citation>
    <scope>IDENTIFICATION</scope>
</reference>
<dbReference type="GO" id="GO:0040038">
    <property type="term" value="P:polar body extrusion after meiotic divisions"/>
    <property type="evidence" value="ECO:0007669"/>
    <property type="project" value="TreeGrafter"/>
</dbReference>
<comment type="subcellular location">
    <subcellularLocation>
        <location evidence="3">Cell membrane</location>
        <topology evidence="3">Peripheral membrane protein</topology>
        <orientation evidence="3">Cytoplasmic side</orientation>
    </subcellularLocation>
    <subcellularLocation>
        <location evidence="2">Cytoplasm</location>
        <location evidence="2">Cytoskeleton</location>
    </subcellularLocation>
    <subcellularLocation>
        <location evidence="1">Cytoplasmic vesicle membrane</location>
        <topology evidence="1">Peripheral membrane protein</topology>
        <orientation evidence="1">Cytoplasmic side</orientation>
    </subcellularLocation>
</comment>
<keyword evidence="9" id="KW-0653">Protein transport</keyword>
<sequence length="107" mass="11907">MARSTKRTAEDGDPRITVPTDRVESRDLSEPRELSLEEVLKSYEQPINEEQAWAVCYQCCSGLRVPRPPTAGVISLCLHFGLFGRPSEPKSPSNNFLPGASSPRHVR</sequence>
<dbReference type="PANTHER" id="PTHR21345">
    <property type="entry name" value="SPIRE"/>
    <property type="match status" value="1"/>
</dbReference>
<evidence type="ECO:0000256" key="3">
    <source>
        <dbReference type="ARBA" id="ARBA00004413"/>
    </source>
</evidence>
<dbReference type="GO" id="GO:0008017">
    <property type="term" value="F:microtubule binding"/>
    <property type="evidence" value="ECO:0007669"/>
    <property type="project" value="TreeGrafter"/>
</dbReference>
<feature type="region of interest" description="Disordered" evidence="14">
    <location>
        <begin position="85"/>
        <end position="107"/>
    </location>
</feature>
<evidence type="ECO:0000256" key="10">
    <source>
        <dbReference type="ARBA" id="ARBA00023136"/>
    </source>
</evidence>
<evidence type="ECO:0000313" key="17">
    <source>
        <dbReference type="Proteomes" id="UP000005226"/>
    </source>
</evidence>
<name>A0A674MX49_TAKRU</name>
<dbReference type="InParanoid" id="A0A674MX49"/>
<evidence type="ECO:0000256" key="13">
    <source>
        <dbReference type="ARBA" id="ARBA00023329"/>
    </source>
</evidence>
<dbReference type="InterPro" id="IPR011019">
    <property type="entry name" value="KIND_dom"/>
</dbReference>
<protein>
    <recommendedName>
        <fullName evidence="15">KIND domain-containing protein</fullName>
    </recommendedName>
</protein>
<dbReference type="GO" id="GO:0036089">
    <property type="term" value="P:cleavage furrow formation"/>
    <property type="evidence" value="ECO:0007669"/>
    <property type="project" value="TreeGrafter"/>
</dbReference>
<dbReference type="Proteomes" id="UP000005226">
    <property type="component" value="Chromosome 9"/>
</dbReference>
<dbReference type="GO" id="GO:0005856">
    <property type="term" value="C:cytoskeleton"/>
    <property type="evidence" value="ECO:0007669"/>
    <property type="project" value="UniProtKB-SubCell"/>
</dbReference>
<keyword evidence="13" id="KW-0968">Cytoplasmic vesicle</keyword>
<dbReference type="Gene3D" id="1.10.510.10">
    <property type="entry name" value="Transferase(Phosphotransferase) domain 1"/>
    <property type="match status" value="1"/>
</dbReference>
<evidence type="ECO:0000256" key="2">
    <source>
        <dbReference type="ARBA" id="ARBA00004245"/>
    </source>
</evidence>
<evidence type="ECO:0000256" key="1">
    <source>
        <dbReference type="ARBA" id="ARBA00004180"/>
    </source>
</evidence>
<reference evidence="16 17" key="1">
    <citation type="journal article" date="2011" name="Genome Biol. Evol.">
        <title>Integration of the genetic map and genome assembly of fugu facilitates insights into distinct features of genome evolution in teleosts and mammals.</title>
        <authorList>
            <person name="Kai W."/>
            <person name="Kikuchi K."/>
            <person name="Tohari S."/>
            <person name="Chew A.K."/>
            <person name="Tay A."/>
            <person name="Fujiwara A."/>
            <person name="Hosoya S."/>
            <person name="Suetake H."/>
            <person name="Naruse K."/>
            <person name="Brenner S."/>
            <person name="Suzuki Y."/>
            <person name="Venkatesh B."/>
        </authorList>
    </citation>
    <scope>NUCLEOTIDE SEQUENCE [LARGE SCALE GENOMIC DNA]</scope>
</reference>
<accession>A0A674MX49</accession>
<dbReference type="GO" id="GO:0030041">
    <property type="term" value="P:actin filament polymerization"/>
    <property type="evidence" value="ECO:0007669"/>
    <property type="project" value="TreeGrafter"/>
</dbReference>
<evidence type="ECO:0000259" key="15">
    <source>
        <dbReference type="PROSITE" id="PS51377"/>
    </source>
</evidence>
<keyword evidence="12" id="KW-0206">Cytoskeleton</keyword>
<dbReference type="PROSITE" id="PS51377">
    <property type="entry name" value="KIND"/>
    <property type="match status" value="1"/>
</dbReference>
<dbReference type="InterPro" id="IPR029901">
    <property type="entry name" value="Spire"/>
</dbReference>
<evidence type="ECO:0000256" key="12">
    <source>
        <dbReference type="ARBA" id="ARBA00023212"/>
    </source>
</evidence>
<dbReference type="GO" id="GO:0005938">
    <property type="term" value="C:cell cortex"/>
    <property type="evidence" value="ECO:0007669"/>
    <property type="project" value="TreeGrafter"/>
</dbReference>
<keyword evidence="8" id="KW-0677">Repeat</keyword>
<dbReference type="GO" id="GO:0005886">
    <property type="term" value="C:plasma membrane"/>
    <property type="evidence" value="ECO:0007669"/>
    <property type="project" value="UniProtKB-SubCell"/>
</dbReference>
<dbReference type="AlphaFoldDB" id="A0A674MX49"/>
<dbReference type="GO" id="GO:0048193">
    <property type="term" value="P:Golgi vesicle transport"/>
    <property type="evidence" value="ECO:0007669"/>
    <property type="project" value="TreeGrafter"/>
</dbReference>
<dbReference type="GO" id="GO:0030659">
    <property type="term" value="C:cytoplasmic vesicle membrane"/>
    <property type="evidence" value="ECO:0007669"/>
    <property type="project" value="UniProtKB-SubCell"/>
</dbReference>
<evidence type="ECO:0000256" key="7">
    <source>
        <dbReference type="ARBA" id="ARBA00022490"/>
    </source>
</evidence>
<organism evidence="16 17">
    <name type="scientific">Takifugu rubripes</name>
    <name type="common">Japanese pufferfish</name>
    <name type="synonym">Fugu rubripes</name>
    <dbReference type="NCBI Taxonomy" id="31033"/>
    <lineage>
        <taxon>Eukaryota</taxon>
        <taxon>Metazoa</taxon>
        <taxon>Chordata</taxon>
        <taxon>Craniata</taxon>
        <taxon>Vertebrata</taxon>
        <taxon>Euteleostomi</taxon>
        <taxon>Actinopterygii</taxon>
        <taxon>Neopterygii</taxon>
        <taxon>Teleostei</taxon>
        <taxon>Neoteleostei</taxon>
        <taxon>Acanthomorphata</taxon>
        <taxon>Eupercaria</taxon>
        <taxon>Tetraodontiformes</taxon>
        <taxon>Tetradontoidea</taxon>
        <taxon>Tetraodontidae</taxon>
        <taxon>Takifugu</taxon>
    </lineage>
</organism>
<keyword evidence="10" id="KW-0472">Membrane</keyword>
<dbReference type="GO" id="GO:0051295">
    <property type="term" value="P:establishment of meiotic spindle localization"/>
    <property type="evidence" value="ECO:0007669"/>
    <property type="project" value="TreeGrafter"/>
</dbReference>
<dbReference type="PANTHER" id="PTHR21345:SF5">
    <property type="entry name" value="PROTEIN SPIRE HOMOLOG 2"/>
    <property type="match status" value="1"/>
</dbReference>
<reference evidence="16" key="3">
    <citation type="submission" date="2025-09" db="UniProtKB">
        <authorList>
            <consortium name="Ensembl"/>
        </authorList>
    </citation>
    <scope>IDENTIFICATION</scope>
</reference>
<feature type="region of interest" description="Disordered" evidence="14">
    <location>
        <begin position="1"/>
        <end position="30"/>
    </location>
</feature>
<keyword evidence="5" id="KW-0813">Transport</keyword>
<dbReference type="Ensembl" id="ENSTRUT00000064432.1">
    <property type="protein sequence ID" value="ENSTRUP00000065759.1"/>
    <property type="gene ID" value="ENSTRUG00000033485.1"/>
</dbReference>
<evidence type="ECO:0000256" key="9">
    <source>
        <dbReference type="ARBA" id="ARBA00022927"/>
    </source>
</evidence>
<evidence type="ECO:0000256" key="14">
    <source>
        <dbReference type="SAM" id="MobiDB-lite"/>
    </source>
</evidence>
<evidence type="ECO:0000256" key="8">
    <source>
        <dbReference type="ARBA" id="ARBA00022737"/>
    </source>
</evidence>
<comment type="similarity">
    <text evidence="4">Belongs to the spire family.</text>
</comment>
<evidence type="ECO:0000256" key="6">
    <source>
        <dbReference type="ARBA" id="ARBA00022475"/>
    </source>
</evidence>
<dbReference type="GeneTree" id="ENSGT00990000205675"/>
<evidence type="ECO:0000313" key="16">
    <source>
        <dbReference type="Ensembl" id="ENSTRUP00000065759.1"/>
    </source>
</evidence>
<keyword evidence="7" id="KW-0963">Cytoplasm</keyword>
<evidence type="ECO:0000256" key="11">
    <source>
        <dbReference type="ARBA" id="ARBA00023203"/>
    </source>
</evidence>
<dbReference type="Pfam" id="PF16474">
    <property type="entry name" value="KIND"/>
    <property type="match status" value="1"/>
</dbReference>